<dbReference type="SUPFAM" id="SSF56672">
    <property type="entry name" value="DNA/RNA polymerases"/>
    <property type="match status" value="1"/>
</dbReference>
<keyword evidence="1" id="KW-0548">Nucleotidyltransferase</keyword>
<keyword evidence="3" id="KW-0255">Endonuclease</keyword>
<keyword evidence="2" id="KW-0540">Nuclease</keyword>
<dbReference type="EMBL" id="GECU01031208">
    <property type="protein sequence ID" value="JAS76498.1"/>
    <property type="molecule type" value="Transcribed_RNA"/>
</dbReference>
<dbReference type="GO" id="GO:0003964">
    <property type="term" value="F:RNA-directed DNA polymerase activity"/>
    <property type="evidence" value="ECO:0007669"/>
    <property type="project" value="UniProtKB-KW"/>
</dbReference>
<dbReference type="InterPro" id="IPR043502">
    <property type="entry name" value="DNA/RNA_pol_sf"/>
</dbReference>
<dbReference type="GO" id="GO:0004519">
    <property type="term" value="F:endonuclease activity"/>
    <property type="evidence" value="ECO:0007669"/>
    <property type="project" value="UniProtKB-KW"/>
</dbReference>
<proteinExistence type="predicted"/>
<feature type="non-terminal residue" evidence="7">
    <location>
        <position position="1"/>
    </location>
</feature>
<sequence length="228" mass="25776">EQQNAFHKLKRSLVSAPVLRLPNFDAPFILSTDASGTAVGAVLSQEIQGQIYPIAFASRPLNVHERNYSTFHLEALAVVYAFTKFRQYLEHRSFTLETDNSSLSWLLNNPRQVGKIARWTTLINAFQFTVKHVRGKDNVVADCLSRLFEPQTELSQSSTIQNKTENTQAFILFSVPEAFKDIKGHQEQDAQIRNIVKSLKGTNPNQNYSVIQGILVHQLPNQSKPRVV</sequence>
<accession>A0A1B6HP96</accession>
<organism evidence="7">
    <name type="scientific">Homalodisca liturata</name>
    <dbReference type="NCBI Taxonomy" id="320908"/>
    <lineage>
        <taxon>Eukaryota</taxon>
        <taxon>Metazoa</taxon>
        <taxon>Ecdysozoa</taxon>
        <taxon>Arthropoda</taxon>
        <taxon>Hexapoda</taxon>
        <taxon>Insecta</taxon>
        <taxon>Pterygota</taxon>
        <taxon>Neoptera</taxon>
        <taxon>Paraneoptera</taxon>
        <taxon>Hemiptera</taxon>
        <taxon>Auchenorrhyncha</taxon>
        <taxon>Membracoidea</taxon>
        <taxon>Cicadellidae</taxon>
        <taxon>Cicadellinae</taxon>
        <taxon>Proconiini</taxon>
        <taxon>Homalodisca</taxon>
    </lineage>
</organism>
<evidence type="ECO:0000256" key="3">
    <source>
        <dbReference type="ARBA" id="ARBA00022759"/>
    </source>
</evidence>
<dbReference type="InterPro" id="IPR050951">
    <property type="entry name" value="Retrovirus_Pol_polyprotein"/>
</dbReference>
<evidence type="ECO:0000313" key="7">
    <source>
        <dbReference type="EMBL" id="JAS76498.1"/>
    </source>
</evidence>
<dbReference type="InterPro" id="IPR041577">
    <property type="entry name" value="RT_RNaseH_2"/>
</dbReference>
<evidence type="ECO:0000256" key="2">
    <source>
        <dbReference type="ARBA" id="ARBA00022722"/>
    </source>
</evidence>
<reference evidence="7" key="1">
    <citation type="submission" date="2015-11" db="EMBL/GenBank/DDBJ databases">
        <title>De novo transcriptome assembly of four potential Pierce s Disease insect vectors from Arizona vineyards.</title>
        <authorList>
            <person name="Tassone E.E."/>
        </authorList>
    </citation>
    <scope>NUCLEOTIDE SEQUENCE</scope>
</reference>
<evidence type="ECO:0000256" key="4">
    <source>
        <dbReference type="ARBA" id="ARBA00022918"/>
    </source>
</evidence>
<gene>
    <name evidence="7" type="ORF">g.3841</name>
</gene>
<dbReference type="PANTHER" id="PTHR37984:SF5">
    <property type="entry name" value="PROTEIN NYNRIN-LIKE"/>
    <property type="match status" value="1"/>
</dbReference>
<keyword evidence="4" id="KW-0695">RNA-directed DNA polymerase</keyword>
<dbReference type="AlphaFoldDB" id="A0A1B6HP96"/>
<evidence type="ECO:0000256" key="5">
    <source>
        <dbReference type="ARBA" id="ARBA00023268"/>
    </source>
</evidence>
<keyword evidence="1" id="KW-0808">Transferase</keyword>
<evidence type="ECO:0000256" key="1">
    <source>
        <dbReference type="ARBA" id="ARBA00022695"/>
    </source>
</evidence>
<keyword evidence="3" id="KW-0378">Hydrolase</keyword>
<evidence type="ECO:0000259" key="6">
    <source>
        <dbReference type="Pfam" id="PF17919"/>
    </source>
</evidence>
<keyword evidence="5" id="KW-0511">Multifunctional enzyme</keyword>
<dbReference type="PANTHER" id="PTHR37984">
    <property type="entry name" value="PROTEIN CBG26694"/>
    <property type="match status" value="1"/>
</dbReference>
<dbReference type="FunFam" id="3.10.20.370:FF:000001">
    <property type="entry name" value="Retrovirus-related Pol polyprotein from transposon 17.6-like protein"/>
    <property type="match status" value="1"/>
</dbReference>
<protein>
    <recommendedName>
        <fullName evidence="6">Reverse transcriptase/retrotransposon-derived protein RNase H-like domain-containing protein</fullName>
    </recommendedName>
</protein>
<dbReference type="CDD" id="cd09274">
    <property type="entry name" value="RNase_HI_RT_Ty3"/>
    <property type="match status" value="1"/>
</dbReference>
<feature type="non-terminal residue" evidence="7">
    <location>
        <position position="228"/>
    </location>
</feature>
<dbReference type="Gene3D" id="3.10.20.370">
    <property type="match status" value="1"/>
</dbReference>
<feature type="domain" description="Reverse transcriptase/retrotransposon-derived protein RNase H-like" evidence="6">
    <location>
        <begin position="1"/>
        <end position="96"/>
    </location>
</feature>
<name>A0A1B6HP96_9HEMI</name>
<dbReference type="Pfam" id="PF17919">
    <property type="entry name" value="RT_RNaseH_2"/>
    <property type="match status" value="1"/>
</dbReference>